<evidence type="ECO:0000313" key="2">
    <source>
        <dbReference type="EMBL" id="MFD2739361.1"/>
    </source>
</evidence>
<evidence type="ECO:0000256" key="1">
    <source>
        <dbReference type="SAM" id="Phobius"/>
    </source>
</evidence>
<accession>A0ABW5U2H5</accession>
<keyword evidence="1" id="KW-0812">Transmembrane</keyword>
<comment type="caution">
    <text evidence="2">The sequence shown here is derived from an EMBL/GenBank/DDBJ whole genome shotgun (WGS) entry which is preliminary data.</text>
</comment>
<organism evidence="2 3">
    <name type="scientific">Sulfitobacter aestuarii</name>
    <dbReference type="NCBI Taxonomy" id="2161676"/>
    <lineage>
        <taxon>Bacteria</taxon>
        <taxon>Pseudomonadati</taxon>
        <taxon>Pseudomonadota</taxon>
        <taxon>Alphaproteobacteria</taxon>
        <taxon>Rhodobacterales</taxon>
        <taxon>Roseobacteraceae</taxon>
        <taxon>Sulfitobacter</taxon>
    </lineage>
</organism>
<protein>
    <submittedName>
        <fullName evidence="2">Uncharacterized protein</fullName>
    </submittedName>
</protein>
<reference evidence="3" key="1">
    <citation type="journal article" date="2019" name="Int. J. Syst. Evol. Microbiol.">
        <title>The Global Catalogue of Microorganisms (GCM) 10K type strain sequencing project: providing services to taxonomists for standard genome sequencing and annotation.</title>
        <authorList>
            <consortium name="The Broad Institute Genomics Platform"/>
            <consortium name="The Broad Institute Genome Sequencing Center for Infectious Disease"/>
            <person name="Wu L."/>
            <person name="Ma J."/>
        </authorList>
    </citation>
    <scope>NUCLEOTIDE SEQUENCE [LARGE SCALE GENOMIC DNA]</scope>
    <source>
        <strain evidence="3">TISTR 2562</strain>
    </source>
</reference>
<proteinExistence type="predicted"/>
<keyword evidence="3" id="KW-1185">Reference proteome</keyword>
<sequence>MTTFNFLKSIVARSQATLLQDAAGAAALMVMLLVGLHLPIFV</sequence>
<dbReference type="RefSeq" id="WP_386372899.1">
    <property type="nucleotide sequence ID" value="NZ_JBHUMP010000004.1"/>
</dbReference>
<name>A0ABW5U2H5_9RHOB</name>
<feature type="transmembrane region" description="Helical" evidence="1">
    <location>
        <begin position="22"/>
        <end position="41"/>
    </location>
</feature>
<gene>
    <name evidence="2" type="ORF">ACFSUD_07275</name>
</gene>
<keyword evidence="1" id="KW-0472">Membrane</keyword>
<dbReference type="EMBL" id="JBHUMP010000004">
    <property type="protein sequence ID" value="MFD2739361.1"/>
    <property type="molecule type" value="Genomic_DNA"/>
</dbReference>
<keyword evidence="1" id="KW-1133">Transmembrane helix</keyword>
<evidence type="ECO:0000313" key="3">
    <source>
        <dbReference type="Proteomes" id="UP001597474"/>
    </source>
</evidence>
<dbReference type="Proteomes" id="UP001597474">
    <property type="component" value="Unassembled WGS sequence"/>
</dbReference>